<reference evidence="6 7" key="1">
    <citation type="submission" date="2019-12" db="EMBL/GenBank/DDBJ databases">
        <title>Chromosome-level assembly of the Caenorhabditis remanei genome.</title>
        <authorList>
            <person name="Teterina A.A."/>
            <person name="Willis J.H."/>
            <person name="Phillips P.C."/>
        </authorList>
    </citation>
    <scope>NUCLEOTIDE SEQUENCE [LARGE SCALE GENOMIC DNA]</scope>
    <source>
        <strain evidence="6 7">PX506</strain>
        <tissue evidence="6">Whole organism</tissue>
    </source>
</reference>
<keyword evidence="1 3" id="KW-0863">Zinc-finger</keyword>
<dbReference type="EMBL" id="WUAV01000002">
    <property type="protein sequence ID" value="KAF1763990.1"/>
    <property type="molecule type" value="Genomic_DNA"/>
</dbReference>
<dbReference type="InterPro" id="IPR013083">
    <property type="entry name" value="Znf_RING/FYVE/PHD"/>
</dbReference>
<name>A0A6A5H820_CAERE</name>
<gene>
    <name evidence="6" type="ORF">GCK72_003936</name>
</gene>
<dbReference type="InterPro" id="IPR001841">
    <property type="entry name" value="Znf_RING"/>
</dbReference>
<accession>A0A6A5H820</accession>
<evidence type="ECO:0000259" key="5">
    <source>
        <dbReference type="PROSITE" id="PS50089"/>
    </source>
</evidence>
<feature type="region of interest" description="Disordered" evidence="4">
    <location>
        <begin position="616"/>
        <end position="637"/>
    </location>
</feature>
<evidence type="ECO:0000256" key="3">
    <source>
        <dbReference type="PROSITE-ProRule" id="PRU00175"/>
    </source>
</evidence>
<dbReference type="GeneID" id="78773754"/>
<evidence type="ECO:0000256" key="4">
    <source>
        <dbReference type="SAM" id="MobiDB-lite"/>
    </source>
</evidence>
<dbReference type="AlphaFoldDB" id="A0A6A5H820"/>
<comment type="caution">
    <text evidence="6">The sequence shown here is derived from an EMBL/GenBank/DDBJ whole genome shotgun (WGS) entry which is preliminary data.</text>
</comment>
<dbReference type="GO" id="GO:0045087">
    <property type="term" value="P:innate immune response"/>
    <property type="evidence" value="ECO:0007669"/>
    <property type="project" value="TreeGrafter"/>
</dbReference>
<dbReference type="InterPro" id="IPR056711">
    <property type="entry name" value="DUF7809"/>
</dbReference>
<dbReference type="Proteomes" id="UP000483820">
    <property type="component" value="Chromosome II"/>
</dbReference>
<sequence>MSKYLKSPDNMLTSTSLESIAHSYILNELRSSISKNIFSEKCFLEDNGKELIQKMLDNSNFKLRMYGSADELAQNLKIYQNFPGSQQFLGTYFEPYLNAPVIYHSLKNEKFICKSDISVILQNMAVEISLMPNVGTFRYVIASALSGHPEQQAKHLEFVKFDQKVFDEIEMEMRKANSTNEITKTVSQISSGNFETLVEKYFKVKTAGYTKEDFRNLIKNYYKGVMNSSNNPAEALTVYSVNMTMAICLRNIIVTRPEMFHQKAPITVRLFEDGDQKFVIGAELSYALWPEKLSEIFENSRKVGPHMYSTMGLEEAKEEGEGKIEFIRYPIKRAKHRAVPIKGPNPEDPDDWCILAVDAFFEFMKSIITGVKIFLKCFDTFAVFKYIFSALEKVFKPEVESPYFLQIASVDNLLTTLQNTIQSVRPTNDVRNAKKDGFTVQNLKNELNHLGLTVLFPEIRNYAEDVYDEIDKAKKERYLRTCDLFDAVENCQLICVLNRVPNLKKFLHNQKGCGRVLGYKCEHCEKEKKASDELETMEISQQPAEVQKTSDIQNSMKNLKIETSYASVSNQYSQPAFSAPKHCEKCSENSVILVETQNELKISQDQLKEMQQKITNTEKESSDLKKEHEKIVESEAKKTEELSKIEEELSKEKEEEILKASKENEELQKTILKLTAENKANEKVIQKLLDRITDLSTNNQKTHQINEKTIEESAPTTSVTSKNAPLVIDCLICSSQIKSGQEVIRCPLCKRRFHSNCAFKWRKDHTQCPACNGDLPRI</sequence>
<dbReference type="Pfam" id="PF13639">
    <property type="entry name" value="zf-RING_2"/>
    <property type="match status" value="1"/>
</dbReference>
<evidence type="ECO:0000256" key="1">
    <source>
        <dbReference type="ARBA" id="ARBA00022771"/>
    </source>
</evidence>
<dbReference type="KEGG" id="crq:GCK72_003936"/>
<dbReference type="GO" id="GO:0008270">
    <property type="term" value="F:zinc ion binding"/>
    <property type="evidence" value="ECO:0007669"/>
    <property type="project" value="UniProtKB-KW"/>
</dbReference>
<evidence type="ECO:0000313" key="7">
    <source>
        <dbReference type="Proteomes" id="UP000483820"/>
    </source>
</evidence>
<protein>
    <recommendedName>
        <fullName evidence="5">RING-type domain-containing protein</fullName>
    </recommendedName>
</protein>
<dbReference type="PROSITE" id="PS50089">
    <property type="entry name" value="ZF_RING_2"/>
    <property type="match status" value="1"/>
</dbReference>
<keyword evidence="1 3" id="KW-0479">Metal-binding</keyword>
<feature type="domain" description="RING-type" evidence="5">
    <location>
        <begin position="730"/>
        <end position="772"/>
    </location>
</feature>
<dbReference type="GO" id="GO:0045121">
    <property type="term" value="C:membrane raft"/>
    <property type="evidence" value="ECO:0007669"/>
    <property type="project" value="TreeGrafter"/>
</dbReference>
<keyword evidence="2" id="KW-0862">Zinc</keyword>
<evidence type="ECO:0000313" key="6">
    <source>
        <dbReference type="EMBL" id="KAF1763990.1"/>
    </source>
</evidence>
<dbReference type="CTD" id="78773754"/>
<dbReference type="RefSeq" id="XP_053588539.1">
    <property type="nucleotide sequence ID" value="XM_053724345.1"/>
</dbReference>
<dbReference type="PANTHER" id="PTHR21447:SF13">
    <property type="entry name" value="RING-TYPE DOMAIN-CONTAINING PROTEIN"/>
    <property type="match status" value="1"/>
</dbReference>
<dbReference type="Gene3D" id="3.30.40.10">
    <property type="entry name" value="Zinc/RING finger domain, C3HC4 (zinc finger)"/>
    <property type="match status" value="1"/>
</dbReference>
<organism evidence="6 7">
    <name type="scientific">Caenorhabditis remanei</name>
    <name type="common">Caenorhabditis vulgaris</name>
    <dbReference type="NCBI Taxonomy" id="31234"/>
    <lineage>
        <taxon>Eukaryota</taxon>
        <taxon>Metazoa</taxon>
        <taxon>Ecdysozoa</taxon>
        <taxon>Nematoda</taxon>
        <taxon>Chromadorea</taxon>
        <taxon>Rhabditida</taxon>
        <taxon>Rhabditina</taxon>
        <taxon>Rhabditomorpha</taxon>
        <taxon>Rhabditoidea</taxon>
        <taxon>Rhabditidae</taxon>
        <taxon>Peloderinae</taxon>
        <taxon>Caenorhabditis</taxon>
    </lineage>
</organism>
<dbReference type="Pfam" id="PF25100">
    <property type="entry name" value="DUF7809"/>
    <property type="match status" value="1"/>
</dbReference>
<dbReference type="SUPFAM" id="SSF57850">
    <property type="entry name" value="RING/U-box"/>
    <property type="match status" value="1"/>
</dbReference>
<evidence type="ECO:0000256" key="2">
    <source>
        <dbReference type="ARBA" id="ARBA00022833"/>
    </source>
</evidence>
<dbReference type="PANTHER" id="PTHR21447">
    <property type="entry name" value="RING-TYPE DOMAIN-CONTAINING PROTEIN-RELATED"/>
    <property type="match status" value="1"/>
</dbReference>
<proteinExistence type="predicted"/>